<dbReference type="InterPro" id="IPR055355">
    <property type="entry name" value="ZP-C"/>
</dbReference>
<keyword evidence="5" id="KW-1185">Reference proteome</keyword>
<protein>
    <recommendedName>
        <fullName evidence="3">ZP domain-containing protein</fullName>
    </recommendedName>
</protein>
<evidence type="ECO:0000256" key="1">
    <source>
        <dbReference type="SAM" id="MobiDB-lite"/>
    </source>
</evidence>
<dbReference type="InterPro" id="IPR056953">
    <property type="entry name" value="CUT_N"/>
</dbReference>
<feature type="region of interest" description="Disordered" evidence="1">
    <location>
        <begin position="383"/>
        <end position="461"/>
    </location>
</feature>
<evidence type="ECO:0000313" key="4">
    <source>
        <dbReference type="EnsemblMetazoa" id="tetur16g01010.1"/>
    </source>
</evidence>
<feature type="compositionally biased region" description="Basic and acidic residues" evidence="1">
    <location>
        <begin position="320"/>
        <end position="330"/>
    </location>
</feature>
<feature type="compositionally biased region" description="Polar residues" evidence="1">
    <location>
        <begin position="568"/>
        <end position="597"/>
    </location>
</feature>
<sequence length="891" mass="98426">MNNMMAMMIMMLGIINFNSVLAHWSDDGPTGNGLGKLSALDVICGKDHMTVRAEFAGPFHGIVFSKGTYGQDNCVYIKPYSGVTHATFKVYYDQCGTKPDLQGKYYENTVVIQYGTDIIEAWDEAKRLRCEWFEAYEKPATFRPAIPVADLDVVEMNFQGDDIDCWMEIQEGKGPWGREVSRIVPVGQPMTIVIAINDYGGEFDMRVKSCFAHDGVKPPIHLTDEHGCVLRPKMLTKFEKVKDPNGKATVISYSHFYAFKFPDSMNVQIQCTVEVCRHGCPDACQKTPYKHQPDRQFKQQISFSYGPNGNQNSVGPSVSKAKDEEQHDQQDLQDSASHSIPTSKVQAPSQSPPVSAIDTNIPHHLLAQNFDLKRLPVYRNQEPQSLKNSSVSVNDNLDSSSSDKVSNSEDSASNEDDFSSKGVDSSSSQNSHSTNKQIVVPQTPHHPPPQATPNDEKPVFNHESDQTEYLSNLGGEAYDKASALFKDLGVNMEMAKIASGLIDGVNTNKNFASLLENEKVRELAEASGIKLKDQDHFAPEVQPLDKSVGIDNISPDSDNGDEEDEPLNNEQLTPVASSEHLTSPAPTSYPYSLSLNKETGHQQHQNQQQKQHQHKQVSAGSQVTKNDREKGQSSGNISNNIIQSHTGSVSNSSQPAMSGIRQQQNQNNQNFEFDSQGINHAYRNPQPGASPGLNLENPVAQIVPLQLGIGPIGGPMNGPPSFNNLIPQPPGSQHPIIHHQQRPILAHDRIPPPPPRPHNPHKNNYRQPNVPNHPLHRATSLLANLGNLPSFNLPFLATIQRQDNNPRPSHPHSPLPTATPISSSVPFPQGPRSFRSKRSPSKEPHVSVKKGFQVVTSIDLAFMPNSTDLPEIYEGRREEVVYGVCMPFNED</sequence>
<evidence type="ECO:0000259" key="3">
    <source>
        <dbReference type="PROSITE" id="PS51034"/>
    </source>
</evidence>
<feature type="compositionally biased region" description="Low complexity" evidence="1">
    <location>
        <begin position="420"/>
        <end position="443"/>
    </location>
</feature>
<dbReference type="eggNOG" id="ENOG502QVGM">
    <property type="taxonomic scope" value="Eukaryota"/>
</dbReference>
<feature type="region of interest" description="Disordered" evidence="1">
    <location>
        <begin position="302"/>
        <end position="357"/>
    </location>
</feature>
<dbReference type="SMART" id="SM00241">
    <property type="entry name" value="ZP"/>
    <property type="match status" value="1"/>
</dbReference>
<feature type="chain" id="PRO_5004580929" description="ZP domain-containing protein" evidence="2">
    <location>
        <begin position="23"/>
        <end position="891"/>
    </location>
</feature>
<feature type="compositionally biased region" description="Polar residues" evidence="1">
    <location>
        <begin position="645"/>
        <end position="656"/>
    </location>
</feature>
<feature type="compositionally biased region" description="Polar residues" evidence="1">
    <location>
        <begin position="335"/>
        <end position="353"/>
    </location>
</feature>
<feature type="region of interest" description="Disordered" evidence="1">
    <location>
        <begin position="801"/>
        <end position="848"/>
    </location>
</feature>
<evidence type="ECO:0000313" key="5">
    <source>
        <dbReference type="Proteomes" id="UP000015104"/>
    </source>
</evidence>
<dbReference type="InterPro" id="IPR001507">
    <property type="entry name" value="ZP_dom"/>
</dbReference>
<dbReference type="PANTHER" id="PTHR46560:SF1">
    <property type="entry name" value="MINIATURE"/>
    <property type="match status" value="1"/>
</dbReference>
<dbReference type="Pfam" id="PF25057">
    <property type="entry name" value="CUT_N"/>
    <property type="match status" value="1"/>
</dbReference>
<feature type="compositionally biased region" description="Polar residues" evidence="1">
    <location>
        <begin position="302"/>
        <end position="316"/>
    </location>
</feature>
<feature type="signal peptide" evidence="2">
    <location>
        <begin position="1"/>
        <end position="22"/>
    </location>
</feature>
<feature type="domain" description="ZP" evidence="3">
    <location>
        <begin position="43"/>
        <end position="291"/>
    </location>
</feature>
<feature type="compositionally biased region" description="Low complexity" evidence="1">
    <location>
        <begin position="632"/>
        <end position="644"/>
    </location>
</feature>
<dbReference type="EnsemblMetazoa" id="tetur16g01010.1">
    <property type="protein sequence ID" value="tetur16g01010.1"/>
    <property type="gene ID" value="tetur16g01010"/>
</dbReference>
<feature type="compositionally biased region" description="Low complexity" evidence="1">
    <location>
        <begin position="385"/>
        <end position="411"/>
    </location>
</feature>
<feature type="region of interest" description="Disordered" evidence="1">
    <location>
        <begin position="534"/>
        <end position="665"/>
    </location>
</feature>
<reference evidence="5" key="1">
    <citation type="submission" date="2011-08" db="EMBL/GenBank/DDBJ databases">
        <authorList>
            <person name="Rombauts S."/>
        </authorList>
    </citation>
    <scope>NUCLEOTIDE SEQUENCE</scope>
    <source>
        <strain evidence="5">London</strain>
    </source>
</reference>
<dbReference type="HOGENOM" id="CLU_324242_0_0_1"/>
<dbReference type="EMBL" id="CAEY01000277">
    <property type="status" value="NOT_ANNOTATED_CDS"/>
    <property type="molecule type" value="Genomic_DNA"/>
</dbReference>
<dbReference type="Proteomes" id="UP000015104">
    <property type="component" value="Unassembled WGS sequence"/>
</dbReference>
<dbReference type="PANTHER" id="PTHR46560">
    <property type="entry name" value="CYPHER, ISOFORM B"/>
    <property type="match status" value="1"/>
</dbReference>
<feature type="region of interest" description="Disordered" evidence="1">
    <location>
        <begin position="746"/>
        <end position="775"/>
    </location>
</feature>
<dbReference type="Pfam" id="PF00100">
    <property type="entry name" value="Zona_pellucida"/>
    <property type="match status" value="1"/>
</dbReference>
<dbReference type="AlphaFoldDB" id="T1KNH6"/>
<name>T1KNH6_TETUR</name>
<dbReference type="PROSITE" id="PS51034">
    <property type="entry name" value="ZP_2"/>
    <property type="match status" value="1"/>
</dbReference>
<dbReference type="STRING" id="32264.T1KNH6"/>
<feature type="compositionally biased region" description="Acidic residues" evidence="1">
    <location>
        <begin position="558"/>
        <end position="567"/>
    </location>
</feature>
<proteinExistence type="predicted"/>
<keyword evidence="2" id="KW-0732">Signal</keyword>
<evidence type="ECO:0000256" key="2">
    <source>
        <dbReference type="SAM" id="SignalP"/>
    </source>
</evidence>
<reference evidence="4" key="2">
    <citation type="submission" date="2015-06" db="UniProtKB">
        <authorList>
            <consortium name="EnsemblMetazoa"/>
        </authorList>
    </citation>
    <scope>IDENTIFICATION</scope>
</reference>
<accession>T1KNH6</accession>
<organism evidence="4 5">
    <name type="scientific">Tetranychus urticae</name>
    <name type="common">Two-spotted spider mite</name>
    <dbReference type="NCBI Taxonomy" id="32264"/>
    <lineage>
        <taxon>Eukaryota</taxon>
        <taxon>Metazoa</taxon>
        <taxon>Ecdysozoa</taxon>
        <taxon>Arthropoda</taxon>
        <taxon>Chelicerata</taxon>
        <taxon>Arachnida</taxon>
        <taxon>Acari</taxon>
        <taxon>Acariformes</taxon>
        <taxon>Trombidiformes</taxon>
        <taxon>Prostigmata</taxon>
        <taxon>Eleutherengona</taxon>
        <taxon>Raphignathae</taxon>
        <taxon>Tetranychoidea</taxon>
        <taxon>Tetranychidae</taxon>
        <taxon>Tetranychus</taxon>
    </lineage>
</organism>